<dbReference type="Pfam" id="PF00580">
    <property type="entry name" value="UvrD-helicase"/>
    <property type="match status" value="1"/>
</dbReference>
<evidence type="ECO:0000256" key="5">
    <source>
        <dbReference type="ARBA" id="ARBA00022806"/>
    </source>
</evidence>
<name>A0A0F3MB61_ORITS</name>
<evidence type="ECO:0000256" key="9">
    <source>
        <dbReference type="ARBA" id="ARBA00023204"/>
    </source>
</evidence>
<evidence type="ECO:0000256" key="11">
    <source>
        <dbReference type="ARBA" id="ARBA00034617"/>
    </source>
</evidence>
<evidence type="ECO:0000256" key="6">
    <source>
        <dbReference type="ARBA" id="ARBA00022839"/>
    </source>
</evidence>
<dbReference type="GO" id="GO:0005829">
    <property type="term" value="C:cytosol"/>
    <property type="evidence" value="ECO:0007669"/>
    <property type="project" value="TreeGrafter"/>
</dbReference>
<keyword evidence="2 15" id="KW-0547">Nucleotide-binding</keyword>
<dbReference type="PATRIC" id="fig|1359184.3.peg.437"/>
<dbReference type="Gene3D" id="3.90.320.10">
    <property type="match status" value="1"/>
</dbReference>
<reference evidence="21" key="2">
    <citation type="submission" date="2018-03" db="EMBL/GenBank/DDBJ databases">
        <authorList>
            <person name="Batty M. E."/>
            <person name="Batty M E."/>
        </authorList>
    </citation>
    <scope>NUCLEOTIDE SEQUENCE [LARGE SCALE GENOMIC DNA]</scope>
    <source>
        <strain evidence="21">Gilliam</strain>
    </source>
</reference>
<evidence type="ECO:0000256" key="1">
    <source>
        <dbReference type="ARBA" id="ARBA00022722"/>
    </source>
</evidence>
<dbReference type="PROSITE" id="PS51198">
    <property type="entry name" value="UVRD_HELICASE_ATP_BIND"/>
    <property type="match status" value="1"/>
</dbReference>
<dbReference type="PANTHER" id="PTHR11070">
    <property type="entry name" value="UVRD / RECB / PCRA DNA HELICASE FAMILY MEMBER"/>
    <property type="match status" value="1"/>
</dbReference>
<keyword evidence="6" id="KW-0269">Exonuclease</keyword>
<dbReference type="GO" id="GO:0005524">
    <property type="term" value="F:ATP binding"/>
    <property type="evidence" value="ECO:0007669"/>
    <property type="project" value="UniProtKB-UniRule"/>
</dbReference>
<accession>A0A0F3MB61</accession>
<keyword evidence="10" id="KW-0413">Isomerase</keyword>
<dbReference type="SUPFAM" id="SSF52540">
    <property type="entry name" value="P-loop containing nucleoside triphosphate hydrolases"/>
    <property type="match status" value="1"/>
</dbReference>
<dbReference type="EMBL" id="LANO01000015">
    <property type="protein sequence ID" value="KJV52881.1"/>
    <property type="molecule type" value="Genomic_DNA"/>
</dbReference>
<dbReference type="GO" id="GO:0004527">
    <property type="term" value="F:exonuclease activity"/>
    <property type="evidence" value="ECO:0007669"/>
    <property type="project" value="UniProtKB-KW"/>
</dbReference>
<dbReference type="GO" id="GO:0003677">
    <property type="term" value="F:DNA binding"/>
    <property type="evidence" value="ECO:0007669"/>
    <property type="project" value="UniProtKB-KW"/>
</dbReference>
<dbReference type="InterPro" id="IPR011335">
    <property type="entry name" value="Restrct_endonuc-II-like"/>
</dbReference>
<evidence type="ECO:0000256" key="4">
    <source>
        <dbReference type="ARBA" id="ARBA00022801"/>
    </source>
</evidence>
<comment type="catalytic activity">
    <reaction evidence="11">
        <text>Couples ATP hydrolysis with the unwinding of duplex DNA by translocating in the 3'-5' direction.</text>
        <dbReference type="EC" id="5.6.2.4"/>
    </reaction>
</comment>
<evidence type="ECO:0000256" key="3">
    <source>
        <dbReference type="ARBA" id="ARBA00022763"/>
    </source>
</evidence>
<keyword evidence="9" id="KW-0234">DNA repair</keyword>
<dbReference type="GO" id="GO:0043138">
    <property type="term" value="F:3'-5' DNA helicase activity"/>
    <property type="evidence" value="ECO:0007669"/>
    <property type="project" value="UniProtKB-EC"/>
</dbReference>
<evidence type="ECO:0000259" key="16">
    <source>
        <dbReference type="PROSITE" id="PS51198"/>
    </source>
</evidence>
<dbReference type="InterPro" id="IPR027417">
    <property type="entry name" value="P-loop_NTPase"/>
</dbReference>
<evidence type="ECO:0000256" key="7">
    <source>
        <dbReference type="ARBA" id="ARBA00022840"/>
    </source>
</evidence>
<proteinExistence type="predicted"/>
<keyword evidence="4 15" id="KW-0378">Hydrolase</keyword>
<evidence type="ECO:0000313" key="19">
    <source>
        <dbReference type="EMBL" id="SPR04550.1"/>
    </source>
</evidence>
<dbReference type="Pfam" id="PF13361">
    <property type="entry name" value="UvrD_C"/>
    <property type="match status" value="1"/>
</dbReference>
<dbReference type="InterPro" id="IPR011604">
    <property type="entry name" value="PDDEXK-like_dom_sf"/>
</dbReference>
<dbReference type="SUPFAM" id="SSF52980">
    <property type="entry name" value="Restriction endonuclease-like"/>
    <property type="match status" value="1"/>
</dbReference>
<keyword evidence="21" id="KW-1185">Reference proteome</keyword>
<dbReference type="GO" id="GO:0000725">
    <property type="term" value="P:recombinational repair"/>
    <property type="evidence" value="ECO:0007669"/>
    <property type="project" value="TreeGrafter"/>
</dbReference>
<evidence type="ECO:0000259" key="17">
    <source>
        <dbReference type="PROSITE" id="PS51217"/>
    </source>
</evidence>
<dbReference type="GO" id="GO:0033202">
    <property type="term" value="C:DNA helicase complex"/>
    <property type="evidence" value="ECO:0007669"/>
    <property type="project" value="TreeGrafter"/>
</dbReference>
<dbReference type="Proteomes" id="UP000033769">
    <property type="component" value="Unassembled WGS sequence"/>
</dbReference>
<feature type="binding site" evidence="15">
    <location>
        <begin position="19"/>
        <end position="26"/>
    </location>
    <ligand>
        <name>ATP</name>
        <dbReference type="ChEBI" id="CHEBI:30616"/>
    </ligand>
</feature>
<keyword evidence="7 15" id="KW-0067">ATP-binding</keyword>
<keyword evidence="3" id="KW-0227">DNA damage</keyword>
<dbReference type="RefSeq" id="WP_047220560.1">
    <property type="nucleotide sequence ID" value="NZ_LS398551.1"/>
</dbReference>
<dbReference type="InterPro" id="IPR014016">
    <property type="entry name" value="UvrD-like_ATP-bd"/>
</dbReference>
<dbReference type="InterPro" id="IPR000212">
    <property type="entry name" value="DNA_helicase_UvrD/REP"/>
</dbReference>
<evidence type="ECO:0000256" key="2">
    <source>
        <dbReference type="ARBA" id="ARBA00022741"/>
    </source>
</evidence>
<keyword evidence="1" id="KW-0540">Nuclease</keyword>
<dbReference type="PANTHER" id="PTHR11070:SF2">
    <property type="entry name" value="ATP-DEPENDENT DNA HELICASE SRS2"/>
    <property type="match status" value="1"/>
</dbReference>
<reference evidence="18 20" key="1">
    <citation type="submission" date="2015-02" db="EMBL/GenBank/DDBJ databases">
        <title>Genome Sequencing of Rickettsiales.</title>
        <authorList>
            <person name="Daugherty S.C."/>
            <person name="Su Q."/>
            <person name="Abolude K."/>
            <person name="Beier-Sexton M."/>
            <person name="Carlyon J.A."/>
            <person name="Carter R."/>
            <person name="Day N.P."/>
            <person name="Dumler S.J."/>
            <person name="Dyachenko V."/>
            <person name="Godinez A."/>
            <person name="Kurtti T.J."/>
            <person name="Lichay M."/>
            <person name="Mullins K.E."/>
            <person name="Ott S."/>
            <person name="Pappas-Brown V."/>
            <person name="Paris D.H."/>
            <person name="Patel P."/>
            <person name="Richards A.L."/>
            <person name="Sadzewicz L."/>
            <person name="Sears K."/>
            <person name="Seidman D."/>
            <person name="Sengamalay N."/>
            <person name="Stenos J."/>
            <person name="Tallon L.J."/>
            <person name="Vincent G."/>
            <person name="Fraser C.M."/>
            <person name="Munderloh U."/>
            <person name="Dunning-Hotopp J.C."/>
        </authorList>
    </citation>
    <scope>NUCLEOTIDE SEQUENCE [LARGE SCALE GENOMIC DNA]</scope>
    <source>
        <strain evidence="18 20">Gilliam</strain>
    </source>
</reference>
<dbReference type="Proteomes" id="UP000244959">
    <property type="component" value="Chromosome I"/>
</dbReference>
<dbReference type="PROSITE" id="PS51217">
    <property type="entry name" value="UVRD_HELICASE_CTER"/>
    <property type="match status" value="1"/>
</dbReference>
<protein>
    <recommendedName>
        <fullName evidence="12">DNA 3'-5' helicase</fullName>
        <ecNumber evidence="12">5.6.2.4</ecNumber>
    </recommendedName>
    <alternativeName>
        <fullName evidence="13">DNA 3'-5' helicase II</fullName>
    </alternativeName>
</protein>
<comment type="catalytic activity">
    <reaction evidence="14">
        <text>ATP + H2O = ADP + phosphate + H(+)</text>
        <dbReference type="Rhea" id="RHEA:13065"/>
        <dbReference type="ChEBI" id="CHEBI:15377"/>
        <dbReference type="ChEBI" id="CHEBI:15378"/>
        <dbReference type="ChEBI" id="CHEBI:30616"/>
        <dbReference type="ChEBI" id="CHEBI:43474"/>
        <dbReference type="ChEBI" id="CHEBI:456216"/>
        <dbReference type="EC" id="5.6.2.4"/>
    </reaction>
</comment>
<organism evidence="18 20">
    <name type="scientific">Orientia tsutsugamushi str. Gilliam</name>
    <dbReference type="NCBI Taxonomy" id="1359184"/>
    <lineage>
        <taxon>Bacteria</taxon>
        <taxon>Pseudomonadati</taxon>
        <taxon>Pseudomonadota</taxon>
        <taxon>Alphaproteobacteria</taxon>
        <taxon>Rickettsiales</taxon>
        <taxon>Rickettsiaceae</taxon>
        <taxon>Rickettsieae</taxon>
        <taxon>Orientia</taxon>
    </lineage>
</organism>
<evidence type="ECO:0000256" key="8">
    <source>
        <dbReference type="ARBA" id="ARBA00023125"/>
    </source>
</evidence>
<evidence type="ECO:0000313" key="21">
    <source>
        <dbReference type="Proteomes" id="UP000244959"/>
    </source>
</evidence>
<evidence type="ECO:0000256" key="12">
    <source>
        <dbReference type="ARBA" id="ARBA00034808"/>
    </source>
</evidence>
<evidence type="ECO:0000313" key="20">
    <source>
        <dbReference type="Proteomes" id="UP000033769"/>
    </source>
</evidence>
<reference evidence="19" key="3">
    <citation type="submission" date="2018-03" db="EMBL/GenBank/DDBJ databases">
        <authorList>
            <person name="Keele B.F."/>
        </authorList>
    </citation>
    <scope>NUCLEOTIDE SEQUENCE [LARGE SCALE GENOMIC DNA]</scope>
    <source>
        <strain evidence="19">Gilliam</strain>
    </source>
</reference>
<evidence type="ECO:0000256" key="15">
    <source>
        <dbReference type="PROSITE-ProRule" id="PRU00560"/>
    </source>
</evidence>
<feature type="domain" description="UvrD-like helicase ATP-binding" evidence="16">
    <location>
        <begin position="1"/>
        <end position="470"/>
    </location>
</feature>
<evidence type="ECO:0000256" key="13">
    <source>
        <dbReference type="ARBA" id="ARBA00034923"/>
    </source>
</evidence>
<dbReference type="InterPro" id="IPR014017">
    <property type="entry name" value="DNA_helicase_UvrD-like_C"/>
</dbReference>
<dbReference type="Gene3D" id="3.40.50.300">
    <property type="entry name" value="P-loop containing nucleotide triphosphate hydrolases"/>
    <property type="match status" value="4"/>
</dbReference>
<dbReference type="AlphaFoldDB" id="A0A0F3MB61"/>
<evidence type="ECO:0000256" key="14">
    <source>
        <dbReference type="ARBA" id="ARBA00048988"/>
    </source>
</evidence>
<evidence type="ECO:0000313" key="18">
    <source>
        <dbReference type="EMBL" id="KJV52881.1"/>
    </source>
</evidence>
<feature type="domain" description="UvrD-like helicase C-terminal" evidence="17">
    <location>
        <begin position="508"/>
        <end position="782"/>
    </location>
</feature>
<keyword evidence="8" id="KW-0238">DNA-binding</keyword>
<dbReference type="EMBL" id="LS398551">
    <property type="protein sequence ID" value="SPR04550.1"/>
    <property type="molecule type" value="Genomic_DNA"/>
</dbReference>
<evidence type="ECO:0000256" key="10">
    <source>
        <dbReference type="ARBA" id="ARBA00023235"/>
    </source>
</evidence>
<keyword evidence="5 15" id="KW-0347">Helicase</keyword>
<gene>
    <name evidence="19" type="primary">uvrD</name>
    <name evidence="19" type="ORF">GILLIAM_00726</name>
    <name evidence="18" type="ORF">OTSGILL_1163</name>
</gene>
<sequence>MNINQLIASDPYVSCWVSASAGTGKTKVLTDRVLRLLLSGAKLQKILCLTFTNAAANEMLDRVIDQLKSWACMDNAMLVASMYNMLGINPTDSQVLRARSLCNEYLQAKENIAIQTIHSFCQNLLQKFSVEAGINANFTILDELKTKEIIYFIQQNLIHSSSEIHGSLEFIANYKHENSITQLIDNIIADQRKFLSLLEHYSTAEDYQTFLMQNFSISDKESIIKQFFVKFTQCPFFDYDYQISNKISSQFVAKFIEYKKLDYSSFIQRFDEIMALFLTNNGLKRRNLISQDFKNKYPDLSEYFSLLQEDILQVHDRLNTLKIIESTYHLYRISTAVLHFYQQYKLSHNYLDYDDLIRYTHKLLRNTSSKDWILYKLDQSIDHILVDEAQDNSLEQWNIVLTLLNDLLAGGNKNNNSTFFVVGDKKQAIYSFQGADVEVFNTLSRELNSSFNVAKKPFKSVSLDVSYRSTQEILNVVHAVFTDISLQMPELFCSDDLVKLKCNRAADHGLVQLWDIVVENKSKDDKEVFWPIADASIANGIQTSMQSSYMLAKQIAHYVNLQISSKRVLPSTKQAIQCSDFLILVRRRNEFVNQLVSELRKLNLKVSGIDRVSLQDHLSIIDLIALAKFVIAQDDDLNLACLLKSPFIDCTEEDIYFLCRSKKHKDSIWQFLTTIEKDNLYYQSVVSKLHKFIDLYCSSTPDYFFHLVIEVLNYRQVLINVNIDDGNDIIDEFLKVVEYFFKSFSNSLREFIIWFDSNNIEIKRDVDTQDCINIMTIHAAKGLQAPIVILPDTTTLPISPSGILWNNDGNVLWPIQSKHCDNYLKTQAKIAKHADYQEYLRLLYVAMTRAEDELIICGYNTAAALPQGCWYNIIQESMSKIPGVSRKECNLDFTCINKVVYNRVEFSSELLTQIINSVQEEAAYKYSNLLECKSDVQDVNQAEHDYKSLVKQIFDFRFELNRILELKFLSVNLISLSSFSPLEGEHGINYGVVCHKILEEITKNRNIELFLNASYVKLLTIKQKNKVEEILNALIANQEFNYLLNSYELKSEVNVGIMCLSDNSDISSNNDAFYIDDTKVFVFKRIDLLAIKNNHVVIVDYKTDFLVPETQLEVQSSYLKQLKSYHDIIKLIYPMHTVNTKILWLENVCFMNIKI</sequence>
<dbReference type="EC" id="5.6.2.4" evidence="12"/>